<dbReference type="Pfam" id="PF00027">
    <property type="entry name" value="cNMP_binding"/>
    <property type="match status" value="1"/>
</dbReference>
<dbReference type="InterPro" id="IPR018488">
    <property type="entry name" value="cNMP-bd_CS"/>
</dbReference>
<dbReference type="PROSITE" id="PS50042">
    <property type="entry name" value="CNMP_BINDING_3"/>
    <property type="match status" value="1"/>
</dbReference>
<dbReference type="AlphaFoldDB" id="A0AAD5XWF7"/>
<dbReference type="SUPFAM" id="SSF51206">
    <property type="entry name" value="cAMP-binding domain-like"/>
    <property type="match status" value="2"/>
</dbReference>
<dbReference type="InterPro" id="IPR018490">
    <property type="entry name" value="cNMP-bd_dom_sf"/>
</dbReference>
<dbReference type="Proteomes" id="UP001211065">
    <property type="component" value="Unassembled WGS sequence"/>
</dbReference>
<dbReference type="SMART" id="SM00100">
    <property type="entry name" value="cNMP"/>
    <property type="match status" value="1"/>
</dbReference>
<dbReference type="Gene3D" id="2.60.120.10">
    <property type="entry name" value="Jelly Rolls"/>
    <property type="match status" value="2"/>
</dbReference>
<dbReference type="PANTHER" id="PTHR23011:SF28">
    <property type="entry name" value="CYCLIC NUCLEOTIDE-BINDING DOMAIN CONTAINING PROTEIN"/>
    <property type="match status" value="1"/>
</dbReference>
<dbReference type="PROSITE" id="PS00889">
    <property type="entry name" value="CNMP_BINDING_2"/>
    <property type="match status" value="1"/>
</dbReference>
<organism evidence="3 4">
    <name type="scientific">Clydaea vesicula</name>
    <dbReference type="NCBI Taxonomy" id="447962"/>
    <lineage>
        <taxon>Eukaryota</taxon>
        <taxon>Fungi</taxon>
        <taxon>Fungi incertae sedis</taxon>
        <taxon>Chytridiomycota</taxon>
        <taxon>Chytridiomycota incertae sedis</taxon>
        <taxon>Chytridiomycetes</taxon>
        <taxon>Lobulomycetales</taxon>
        <taxon>Lobulomycetaceae</taxon>
        <taxon>Clydaea</taxon>
    </lineage>
</organism>
<dbReference type="PANTHER" id="PTHR23011">
    <property type="entry name" value="CYCLIC NUCLEOTIDE-BINDING DOMAIN CONTAINING PROTEIN"/>
    <property type="match status" value="1"/>
</dbReference>
<gene>
    <name evidence="3" type="ORF">HK099_003222</name>
</gene>
<reference evidence="3" key="1">
    <citation type="submission" date="2020-05" db="EMBL/GenBank/DDBJ databases">
        <title>Phylogenomic resolution of chytrid fungi.</title>
        <authorList>
            <person name="Stajich J.E."/>
            <person name="Amses K."/>
            <person name="Simmons R."/>
            <person name="Seto K."/>
            <person name="Myers J."/>
            <person name="Bonds A."/>
            <person name="Quandt C.A."/>
            <person name="Barry K."/>
            <person name="Liu P."/>
            <person name="Grigoriev I."/>
            <person name="Longcore J.E."/>
            <person name="James T.Y."/>
        </authorList>
    </citation>
    <scope>NUCLEOTIDE SEQUENCE</scope>
    <source>
        <strain evidence="3">JEL0476</strain>
    </source>
</reference>
<dbReference type="CDD" id="cd00038">
    <property type="entry name" value="CAP_ED"/>
    <property type="match status" value="1"/>
</dbReference>
<comment type="caution">
    <text evidence="3">The sequence shown here is derived from an EMBL/GenBank/DDBJ whole genome shotgun (WGS) entry which is preliminary data.</text>
</comment>
<feature type="region of interest" description="Disordered" evidence="1">
    <location>
        <begin position="117"/>
        <end position="137"/>
    </location>
</feature>
<dbReference type="EMBL" id="JADGJW010000214">
    <property type="protein sequence ID" value="KAJ3221699.1"/>
    <property type="molecule type" value="Genomic_DNA"/>
</dbReference>
<proteinExistence type="predicted"/>
<evidence type="ECO:0000256" key="1">
    <source>
        <dbReference type="SAM" id="MobiDB-lite"/>
    </source>
</evidence>
<evidence type="ECO:0000313" key="3">
    <source>
        <dbReference type="EMBL" id="KAJ3221699.1"/>
    </source>
</evidence>
<keyword evidence="4" id="KW-1185">Reference proteome</keyword>
<dbReference type="InterPro" id="IPR014710">
    <property type="entry name" value="RmlC-like_jellyroll"/>
</dbReference>
<name>A0AAD5XWF7_9FUNG</name>
<dbReference type="InterPro" id="IPR000595">
    <property type="entry name" value="cNMP-bd_dom"/>
</dbReference>
<sequence length="639" mass="71871">MKTQISFSKPKIQSSFTEHATTKQISEIISNRNNQSDYPCKLNKHFSAVNVDDVENAGSVVQYEINSIYSSDSSSESFKSSTLALEEFAGNNQKENNINAFPKKLEFATEKRRGSLNCRNSSTASLTRHCSNTQHSNTTHIRQAANSKGKPSNFNRRYSVSTQPVKSLIETSSLNQRISTNRRHSLMNPSISQNCNSANFDSTLSPYDKKLKRIVSTVFGSDKKNAKTTTKALLESFGSDTKTLWSLESFPQSTKKKNTSVLTKEKGEKAKKHWKLAIRSIMKLQRATKIFHLDRIQLKKHTITTTNIPETIMRLRAVQSVHDAMLSSKVEVYLSKDPYKRNNADMMELINLLTAKLSCFSKYTLTQRLALAFQMKYLSIEAGRVILKEGNDPTTGYYIILAGQVEVTRNLNDSTTLRLNILNKGDAFGEIALQGVLSKTRTATVTTLTQTELLMIPKDEYLSLLEGEDNALDVKIRNDILKTFKPFHNVKISEPTHQQLVMKSTIVIYEPGTKIIQQGALNEMLNFIISGSVSLRKSIFMKCSAETKKSIRNKNSTKECDKMAVIEIAKLGVGQSFPELLIREWLGNTELSNFTDDSVLFEHVKNVLGKKGCSYPAYSEAVAESFVRVLRISRQDLIK</sequence>
<evidence type="ECO:0000259" key="2">
    <source>
        <dbReference type="PROSITE" id="PS50042"/>
    </source>
</evidence>
<protein>
    <recommendedName>
        <fullName evidence="2">Cyclic nucleotide-binding domain-containing protein</fullName>
    </recommendedName>
</protein>
<accession>A0AAD5XWF7</accession>
<evidence type="ECO:0000313" key="4">
    <source>
        <dbReference type="Proteomes" id="UP001211065"/>
    </source>
</evidence>
<feature type="domain" description="Cyclic nucleotide-binding" evidence="2">
    <location>
        <begin position="359"/>
        <end position="465"/>
    </location>
</feature>